<accession>A0A699H9S2</accession>
<proteinExistence type="predicted"/>
<organism evidence="1">
    <name type="scientific">Tanacetum cinerariifolium</name>
    <name type="common">Dalmatian daisy</name>
    <name type="synonym">Chrysanthemum cinerariifolium</name>
    <dbReference type="NCBI Taxonomy" id="118510"/>
    <lineage>
        <taxon>Eukaryota</taxon>
        <taxon>Viridiplantae</taxon>
        <taxon>Streptophyta</taxon>
        <taxon>Embryophyta</taxon>
        <taxon>Tracheophyta</taxon>
        <taxon>Spermatophyta</taxon>
        <taxon>Magnoliopsida</taxon>
        <taxon>eudicotyledons</taxon>
        <taxon>Gunneridae</taxon>
        <taxon>Pentapetalae</taxon>
        <taxon>asterids</taxon>
        <taxon>campanulids</taxon>
        <taxon>Asterales</taxon>
        <taxon>Asteraceae</taxon>
        <taxon>Asteroideae</taxon>
        <taxon>Anthemideae</taxon>
        <taxon>Anthemidinae</taxon>
        <taxon>Tanacetum</taxon>
    </lineage>
</organism>
<sequence length="239" mass="26484">MHDAYMFGVDDLEGNEVIVDVREKIIKKEVSTTDPVTTAGEVVTTAGAEDSATPTTATTVNVDDKLTLTKTLISIKAAKPKVISTDATTVTTAITTPRAKGIVFHEQVQAHIPTVSSSKDKGKAKMIEPKKTLKKKDQIALAEEVGRKLEAEMKAKMKKEERIAREKYEANRAVIEEGDDVQVTIDANRQLAEQIQAQKREQLSIKERSKLLVELIESKRKYFTAKRAKEIKNKPPTKA</sequence>
<dbReference type="AlphaFoldDB" id="A0A699H9S2"/>
<reference evidence="1" key="1">
    <citation type="journal article" date="2019" name="Sci. Rep.">
        <title>Draft genome of Tanacetum cinerariifolium, the natural source of mosquito coil.</title>
        <authorList>
            <person name="Yamashiro T."/>
            <person name="Shiraishi A."/>
            <person name="Satake H."/>
            <person name="Nakayama K."/>
        </authorList>
    </citation>
    <scope>NUCLEOTIDE SEQUENCE</scope>
</reference>
<evidence type="ECO:0000313" key="1">
    <source>
        <dbReference type="EMBL" id="GEX68072.1"/>
    </source>
</evidence>
<comment type="caution">
    <text evidence="1">The sequence shown here is derived from an EMBL/GenBank/DDBJ whole genome shotgun (WGS) entry which is preliminary data.</text>
</comment>
<name>A0A699H9S2_TANCI</name>
<protein>
    <submittedName>
        <fullName evidence="1">Uncharacterized protein</fullName>
    </submittedName>
</protein>
<dbReference type="EMBL" id="BKCJ010123197">
    <property type="protein sequence ID" value="GEX68072.1"/>
    <property type="molecule type" value="Genomic_DNA"/>
</dbReference>
<gene>
    <name evidence="1" type="ORF">Tci_340047</name>
</gene>